<organism evidence="3 5">
    <name type="scientific">Xylella fastidiosa (strain M23)</name>
    <dbReference type="NCBI Taxonomy" id="405441"/>
    <lineage>
        <taxon>Bacteria</taxon>
        <taxon>Pseudomonadati</taxon>
        <taxon>Pseudomonadota</taxon>
        <taxon>Gammaproteobacteria</taxon>
        <taxon>Lysobacterales</taxon>
        <taxon>Lysobacteraceae</taxon>
        <taxon>Xylella</taxon>
    </lineage>
</organism>
<dbReference type="Pfam" id="PF02498">
    <property type="entry name" value="Bro-N"/>
    <property type="match status" value="3"/>
</dbReference>
<dbReference type="PANTHER" id="PTHR36180">
    <property type="entry name" value="DNA-BINDING PROTEIN-RELATED-RELATED"/>
    <property type="match status" value="1"/>
</dbReference>
<evidence type="ECO:0000259" key="2">
    <source>
        <dbReference type="PROSITE" id="PS51750"/>
    </source>
</evidence>
<dbReference type="EMBL" id="CP001011">
    <property type="protein sequence ID" value="ACB93228.1"/>
    <property type="molecule type" value="Genomic_DNA"/>
</dbReference>
<feature type="domain" description="Bro-N" evidence="2">
    <location>
        <begin position="167"/>
        <end position="271"/>
    </location>
</feature>
<dbReference type="Proteomes" id="UP000001698">
    <property type="component" value="Chromosome"/>
</dbReference>
<evidence type="ECO:0000256" key="1">
    <source>
        <dbReference type="SAM" id="MobiDB-lite"/>
    </source>
</evidence>
<dbReference type="HOGENOM" id="CLU_633059_0_0_6"/>
<evidence type="ECO:0000313" key="5">
    <source>
        <dbReference type="Proteomes" id="UP000001698"/>
    </source>
</evidence>
<feature type="region of interest" description="Disordered" evidence="1">
    <location>
        <begin position="1"/>
        <end position="29"/>
    </location>
</feature>
<feature type="domain" description="Bro-N" evidence="2">
    <location>
        <begin position="33"/>
        <end position="141"/>
    </location>
</feature>
<dbReference type="AlphaFoldDB" id="B2I5I8"/>
<dbReference type="EMBL" id="CP001011">
    <property type="protein sequence ID" value="ACB92633.1"/>
    <property type="molecule type" value="Genomic_DNA"/>
</dbReference>
<evidence type="ECO:0000313" key="3">
    <source>
        <dbReference type="EMBL" id="ACB92633.1"/>
    </source>
</evidence>
<dbReference type="SMART" id="SM01040">
    <property type="entry name" value="Bro-N"/>
    <property type="match status" value="3"/>
</dbReference>
<dbReference type="KEGG" id="xfn:XfasM23_1205"/>
<feature type="domain" description="Bro-N" evidence="2">
    <location>
        <begin position="283"/>
        <end position="389"/>
    </location>
</feature>
<dbReference type="PROSITE" id="PS51750">
    <property type="entry name" value="BRO_N"/>
    <property type="match status" value="3"/>
</dbReference>
<dbReference type="InterPro" id="IPR003497">
    <property type="entry name" value="BRO_N_domain"/>
</dbReference>
<reference evidence="3 5" key="1">
    <citation type="journal article" date="2010" name="J. Bacteriol.">
        <title>Whole genome sequences of two Xylella fastidiosa strains (M12 and M23) causing almond leaf scorch disease in California.</title>
        <authorList>
            <person name="Chen J."/>
            <person name="Xie G."/>
            <person name="Han S."/>
            <person name="Chertkov O."/>
            <person name="Sims D."/>
            <person name="Civerolo E.L."/>
        </authorList>
    </citation>
    <scope>NUCLEOTIDE SEQUENCE [LARGE SCALE GENOMIC DNA]</scope>
    <source>
        <strain evidence="3 5">M23</strain>
    </source>
</reference>
<feature type="compositionally biased region" description="Basic and acidic residues" evidence="1">
    <location>
        <begin position="15"/>
        <end position="29"/>
    </location>
</feature>
<proteinExistence type="predicted"/>
<accession>B2I5I8</accession>
<dbReference type="KEGG" id="xfn:XfasM23_1825"/>
<name>B2I5I8_XYLF2</name>
<evidence type="ECO:0000313" key="4">
    <source>
        <dbReference type="EMBL" id="ACB93228.1"/>
    </source>
</evidence>
<sequence length="535" mass="59082">MGVNRIHTTGSTRNGRAEKRAPSTGLHRKDNIMNAPSEFHLQFESHAVRVQLDEHKRRWFNANDICAALELLNPRAALAQHVDAENVSKRAAIDTIGRTKHVNYLNESGVYALLIGSTKEAAKRFRQWLISEALPAAAARKAGQHIVPLHHAPSIPSPFQPTEDHAMNAITPFQFESHAVRTVVDDHGEVWFVGKDVADVLGYTNHNKALGDHCRGVPKRYPLQTSGGVQEIRIISEPDMLRLIVSSKLPAAERFERWVFEEVLPTLRKTGNRPALDHSTHSANAITPFQFESKDVRIQLDEANAPWFNANDVCAVLEFGNPHQAIESHVDVDDLQKLEVTDALGRTQRVNHINESGLYSLIMGSTKPAAKRFKRWVTSEVLPTLRKTGTYSTPGALPTLPGPTQDRVAALLLIGQFVSKVTGVKPGIAAAATLACIKSNTNLTTEEIRRALPALQEPLCLLNATQLGKQLHCSAKAVNQLLASSGLQFRNERDDWELTEAGRVWGEAIPYSRNGHSSYQILWNPTVVDSLKVAA</sequence>
<gene>
    <name evidence="3" type="ordered locus">XfasM23_1205</name>
    <name evidence="4" type="ordered locus">XfasM23_1825</name>
</gene>
<protein>
    <submittedName>
        <fullName evidence="3">Prophage antirepressor</fullName>
    </submittedName>
</protein>
<feature type="compositionally biased region" description="Polar residues" evidence="1">
    <location>
        <begin position="1"/>
        <end position="14"/>
    </location>
</feature>
<dbReference type="PANTHER" id="PTHR36180:SF2">
    <property type="entry name" value="BRO FAMILY PROTEIN"/>
    <property type="match status" value="1"/>
</dbReference>